<proteinExistence type="predicted"/>
<gene>
    <name evidence="1" type="ORF">AGR7C_Lc140146</name>
</gene>
<dbReference type="AlphaFoldDB" id="A0A1S7RAZ0"/>
<sequence length="82" mass="8241">MALPPAAITSRPASAASGLAAATMKLLDSTRLAVASPVAFSGATVSDACWAQAIAVENIKARTASLRNLIFISLILQSGTIG</sequence>
<dbReference type="Proteomes" id="UP000191987">
    <property type="component" value="Unassembled WGS sequence"/>
</dbReference>
<dbReference type="EMBL" id="FBWG01000032">
    <property type="protein sequence ID" value="CUX49707.1"/>
    <property type="molecule type" value="Genomic_DNA"/>
</dbReference>
<organism evidence="1 2">
    <name type="scientific">Agrobacterium deltaense Zutra 3/1</name>
    <dbReference type="NCBI Taxonomy" id="1183427"/>
    <lineage>
        <taxon>Bacteria</taxon>
        <taxon>Pseudomonadati</taxon>
        <taxon>Pseudomonadota</taxon>
        <taxon>Alphaproteobacteria</taxon>
        <taxon>Hyphomicrobiales</taxon>
        <taxon>Rhizobiaceae</taxon>
        <taxon>Rhizobium/Agrobacterium group</taxon>
        <taxon>Agrobacterium</taxon>
    </lineage>
</organism>
<evidence type="ECO:0000313" key="2">
    <source>
        <dbReference type="Proteomes" id="UP000191987"/>
    </source>
</evidence>
<evidence type="ECO:0000313" key="1">
    <source>
        <dbReference type="EMBL" id="CUX49707.1"/>
    </source>
</evidence>
<protein>
    <submittedName>
        <fullName evidence="1">Uncharacterized protein</fullName>
    </submittedName>
</protein>
<name>A0A1S7RAZ0_9HYPH</name>
<reference evidence="1 2" key="1">
    <citation type="submission" date="2016-01" db="EMBL/GenBank/DDBJ databases">
        <authorList>
            <person name="Oliw E.H."/>
        </authorList>
    </citation>
    <scope>NUCLEOTIDE SEQUENCE [LARGE SCALE GENOMIC DNA]</scope>
    <source>
        <strain evidence="1 2">Zutra 3-1</strain>
    </source>
</reference>
<accession>A0A1S7RAZ0</accession>